<evidence type="ECO:0000313" key="11">
    <source>
        <dbReference type="EMBL" id="CEP78371.1"/>
    </source>
</evidence>
<dbReference type="PROSITE" id="PS01327">
    <property type="entry name" value="MSCL"/>
    <property type="match status" value="1"/>
</dbReference>
<evidence type="ECO:0000256" key="3">
    <source>
        <dbReference type="ARBA" id="ARBA00022448"/>
    </source>
</evidence>
<dbReference type="RefSeq" id="WP_045087839.1">
    <property type="nucleotide sequence ID" value="NZ_LN824141.1"/>
</dbReference>
<reference evidence="12" key="1">
    <citation type="submission" date="2014-11" db="EMBL/GenBank/DDBJ databases">
        <authorList>
            <person name="Wibberg D."/>
        </authorList>
    </citation>
    <scope>NUCLEOTIDE SEQUENCE [LARGE SCALE GENOMIC DNA]</scope>
    <source>
        <strain evidence="12">L3</strain>
    </source>
</reference>
<dbReference type="Proteomes" id="UP000032809">
    <property type="component" value="Chromosome I"/>
</dbReference>
<keyword evidence="4 10" id="KW-1003">Cell membrane</keyword>
<comment type="function">
    <text evidence="10">Channel that opens in response to stretch forces in the membrane lipid bilayer. May participate in the regulation of osmotic pressure changes within the cell.</text>
</comment>
<dbReference type="Pfam" id="PF01741">
    <property type="entry name" value="MscL"/>
    <property type="match status" value="1"/>
</dbReference>
<dbReference type="InterPro" id="IPR019823">
    <property type="entry name" value="Mechanosensitive_channel_CS"/>
</dbReference>
<dbReference type="Gene3D" id="1.10.1200.120">
    <property type="entry name" value="Large-conductance mechanosensitive channel, MscL, domain 1"/>
    <property type="match status" value="1"/>
</dbReference>
<dbReference type="PATRIC" id="fig|1006576.9.peg.1066"/>
<dbReference type="NCBIfam" id="TIGR00220">
    <property type="entry name" value="mscL"/>
    <property type="match status" value="1"/>
</dbReference>
<dbReference type="InterPro" id="IPR036019">
    <property type="entry name" value="MscL_channel"/>
</dbReference>
<dbReference type="PRINTS" id="PR01264">
    <property type="entry name" value="MECHCHANNEL"/>
</dbReference>
<dbReference type="HAMAP" id="MF_00115">
    <property type="entry name" value="MscL"/>
    <property type="match status" value="1"/>
</dbReference>
<name>A0A0C7NKF8_DEFTU</name>
<evidence type="ECO:0000256" key="9">
    <source>
        <dbReference type="ARBA" id="ARBA00023303"/>
    </source>
</evidence>
<evidence type="ECO:0000256" key="5">
    <source>
        <dbReference type="ARBA" id="ARBA00022692"/>
    </source>
</evidence>
<dbReference type="STRING" id="1006576.DTL3_1067"/>
<evidence type="ECO:0000256" key="2">
    <source>
        <dbReference type="ARBA" id="ARBA00007254"/>
    </source>
</evidence>
<dbReference type="AlphaFoldDB" id="A0A0C7NKF8"/>
<dbReference type="InterPro" id="IPR001185">
    <property type="entry name" value="MS_channel"/>
</dbReference>
<evidence type="ECO:0000256" key="4">
    <source>
        <dbReference type="ARBA" id="ARBA00022475"/>
    </source>
</evidence>
<dbReference type="GO" id="GO:0005886">
    <property type="term" value="C:plasma membrane"/>
    <property type="evidence" value="ECO:0007669"/>
    <property type="project" value="UniProtKB-SubCell"/>
</dbReference>
<feature type="transmembrane region" description="Helical" evidence="10">
    <location>
        <begin position="72"/>
        <end position="94"/>
    </location>
</feature>
<dbReference type="HOGENOM" id="CLU_095787_0_0_0"/>
<dbReference type="PANTHER" id="PTHR30266">
    <property type="entry name" value="MECHANOSENSITIVE CHANNEL MSCL"/>
    <property type="match status" value="1"/>
</dbReference>
<keyword evidence="6 10" id="KW-1133">Transmembrane helix</keyword>
<evidence type="ECO:0000256" key="7">
    <source>
        <dbReference type="ARBA" id="ARBA00023065"/>
    </source>
</evidence>
<dbReference type="OrthoDB" id="9810350at2"/>
<evidence type="ECO:0000256" key="1">
    <source>
        <dbReference type="ARBA" id="ARBA00004651"/>
    </source>
</evidence>
<evidence type="ECO:0000256" key="6">
    <source>
        <dbReference type="ARBA" id="ARBA00022989"/>
    </source>
</evidence>
<keyword evidence="7 10" id="KW-0406">Ion transport</keyword>
<dbReference type="NCBIfam" id="NF001843">
    <property type="entry name" value="PRK00567.1-4"/>
    <property type="match status" value="1"/>
</dbReference>
<keyword evidence="9 10" id="KW-0407">Ion channel</keyword>
<dbReference type="KEGG" id="dtn:DTL3_1067"/>
<proteinExistence type="inferred from homology"/>
<dbReference type="GO" id="GO:0008381">
    <property type="term" value="F:mechanosensitive monoatomic ion channel activity"/>
    <property type="evidence" value="ECO:0007669"/>
    <property type="project" value="UniProtKB-UniRule"/>
</dbReference>
<comment type="similarity">
    <text evidence="2 10">Belongs to the MscL family.</text>
</comment>
<comment type="subcellular location">
    <subcellularLocation>
        <location evidence="1 10">Cell membrane</location>
        <topology evidence="1 10">Multi-pass membrane protein</topology>
    </subcellularLocation>
</comment>
<evidence type="ECO:0000256" key="10">
    <source>
        <dbReference type="HAMAP-Rule" id="MF_00115"/>
    </source>
</evidence>
<keyword evidence="5 10" id="KW-0812">Transmembrane</keyword>
<feature type="transmembrane region" description="Helical" evidence="10">
    <location>
        <begin position="21"/>
        <end position="52"/>
    </location>
</feature>
<keyword evidence="12" id="KW-1185">Reference proteome</keyword>
<evidence type="ECO:0000313" key="12">
    <source>
        <dbReference type="Proteomes" id="UP000032809"/>
    </source>
</evidence>
<dbReference type="NCBIfam" id="NF010560">
    <property type="entry name" value="PRK13955.1"/>
    <property type="match status" value="1"/>
</dbReference>
<accession>A0A0C7NKF8</accession>
<protein>
    <recommendedName>
        <fullName evidence="10">Large-conductance mechanosensitive channel</fullName>
    </recommendedName>
</protein>
<organism evidence="11 12">
    <name type="scientific">Defluviitoga tunisiensis</name>
    <dbReference type="NCBI Taxonomy" id="1006576"/>
    <lineage>
        <taxon>Bacteria</taxon>
        <taxon>Thermotogati</taxon>
        <taxon>Thermotogota</taxon>
        <taxon>Thermotogae</taxon>
        <taxon>Petrotogales</taxon>
        <taxon>Petrotogaceae</taxon>
        <taxon>Defluviitoga</taxon>
    </lineage>
</organism>
<gene>
    <name evidence="10 11" type="primary">mscL</name>
    <name evidence="11" type="ORF">DTL3_1067</name>
</gene>
<dbReference type="InterPro" id="IPR037673">
    <property type="entry name" value="MSC/AndL"/>
</dbReference>
<keyword evidence="8 10" id="KW-0472">Membrane</keyword>
<comment type="subunit">
    <text evidence="10">Homopentamer.</text>
</comment>
<dbReference type="SUPFAM" id="SSF81330">
    <property type="entry name" value="Gated mechanosensitive channel"/>
    <property type="match status" value="1"/>
</dbReference>
<dbReference type="EMBL" id="LN824141">
    <property type="protein sequence ID" value="CEP78371.1"/>
    <property type="molecule type" value="Genomic_DNA"/>
</dbReference>
<keyword evidence="3 10" id="KW-0813">Transport</keyword>
<evidence type="ECO:0000256" key="8">
    <source>
        <dbReference type="ARBA" id="ARBA00023136"/>
    </source>
</evidence>
<sequence>MAKKFWEEFKNFAIKGNVIDLAVGVIIGGAFGKIVTSLVNDLLMPLIGILIGGVDFSDLQFKIGEATIRYGAFIQTVVDFLIISFSIFLFVRFLNKLKLEHEKQAEVEEAKTPPPPPPPSKEEILLTDIKNILEEIKDKKS</sequence>
<dbReference type="PANTHER" id="PTHR30266:SF2">
    <property type="entry name" value="LARGE-CONDUCTANCE MECHANOSENSITIVE CHANNEL"/>
    <property type="match status" value="1"/>
</dbReference>